<dbReference type="HOGENOM" id="CLU_3239792_0_0_10"/>
<proteinExistence type="predicted"/>
<organism evidence="1 2">
    <name type="scientific">Sphingobacterium spiritivorum ATCC 33300</name>
    <dbReference type="NCBI Taxonomy" id="525372"/>
    <lineage>
        <taxon>Bacteria</taxon>
        <taxon>Pseudomonadati</taxon>
        <taxon>Bacteroidota</taxon>
        <taxon>Sphingobacteriia</taxon>
        <taxon>Sphingobacteriales</taxon>
        <taxon>Sphingobacteriaceae</taxon>
        <taxon>Sphingobacterium</taxon>
    </lineage>
</organism>
<dbReference type="EMBL" id="ACHB01000040">
    <property type="protein sequence ID" value="EEI92699.1"/>
    <property type="molecule type" value="Genomic_DNA"/>
</dbReference>
<evidence type="ECO:0000313" key="2">
    <source>
        <dbReference type="Proteomes" id="UP000006241"/>
    </source>
</evidence>
<name>C2FWE8_SPHSI</name>
<dbReference type="AlphaFoldDB" id="C2FWE8"/>
<dbReference type="Proteomes" id="UP000006241">
    <property type="component" value="Unassembled WGS sequence"/>
</dbReference>
<reference evidence="1 2" key="1">
    <citation type="submission" date="2009-01" db="EMBL/GenBank/DDBJ databases">
        <authorList>
            <person name="Qin X."/>
            <person name="Bachman B."/>
            <person name="Battles P."/>
            <person name="Bell A."/>
            <person name="Bess C."/>
            <person name="Bickham C."/>
            <person name="Chaboub L."/>
            <person name="Chen D."/>
            <person name="Coyle M."/>
            <person name="Deiros D.R."/>
            <person name="Dinh H."/>
            <person name="Forbes L."/>
            <person name="Fowler G."/>
            <person name="Francisco L."/>
            <person name="Fu Q."/>
            <person name="Gubbala S."/>
            <person name="Hale W."/>
            <person name="Han Y."/>
            <person name="Hemphill L."/>
            <person name="Highlander S.K."/>
            <person name="Hirani K."/>
            <person name="Hogues M."/>
            <person name="Jackson L."/>
            <person name="Jakkamsetti A."/>
            <person name="Javaid M."/>
            <person name="Jiang H."/>
            <person name="Korchina V."/>
            <person name="Kovar C."/>
            <person name="Lara F."/>
            <person name="Lee S."/>
            <person name="Mata R."/>
            <person name="Mathew T."/>
            <person name="Moen C."/>
            <person name="Morales K."/>
            <person name="Munidasa M."/>
            <person name="Nazareth L."/>
            <person name="Ngo R."/>
            <person name="Nguyen L."/>
            <person name="Okwuonu G."/>
            <person name="Ongeri F."/>
            <person name="Patil S."/>
            <person name="Petrosino J."/>
            <person name="Pham C."/>
            <person name="Pham P."/>
            <person name="Pu L.-L."/>
            <person name="Puazo M."/>
            <person name="Raj R."/>
            <person name="Reid J."/>
            <person name="Rouhana J."/>
            <person name="Saada N."/>
            <person name="Shang Y."/>
            <person name="Simmons D."/>
            <person name="Thornton R."/>
            <person name="Warren J."/>
            <person name="Weissenberger G."/>
            <person name="Zhang J."/>
            <person name="Zhang L."/>
            <person name="Zhou C."/>
            <person name="Zhu D."/>
            <person name="Muzny D."/>
            <person name="Worley K."/>
            <person name="Gibbs R."/>
        </authorList>
    </citation>
    <scope>NUCLEOTIDE SEQUENCE [LARGE SCALE GENOMIC DNA]</scope>
    <source>
        <strain evidence="1 2">ATCC 33300</strain>
    </source>
</reference>
<gene>
    <name evidence="1" type="ORF">HMPREF0765_1654</name>
</gene>
<protein>
    <submittedName>
        <fullName evidence="1">Uncharacterized protein</fullName>
    </submittedName>
</protein>
<sequence>MRIKGFFYFSKINIIPIFFFDNLPFWTNVQQIKHFIRNKNLKK</sequence>
<comment type="caution">
    <text evidence="1">The sequence shown here is derived from an EMBL/GenBank/DDBJ whole genome shotgun (WGS) entry which is preliminary data.</text>
</comment>
<accession>C2FWE8</accession>
<evidence type="ECO:0000313" key="1">
    <source>
        <dbReference type="EMBL" id="EEI92699.1"/>
    </source>
</evidence>